<keyword evidence="3" id="KW-0411">Iron-sulfur</keyword>
<protein>
    <submittedName>
        <fullName evidence="5">ATPase</fullName>
    </submittedName>
</protein>
<comment type="caution">
    <text evidence="5">The sequence shown here is derived from an EMBL/GenBank/DDBJ whole genome shotgun (WGS) entry which is preliminary data.</text>
</comment>
<evidence type="ECO:0000256" key="3">
    <source>
        <dbReference type="ARBA" id="ARBA00023014"/>
    </source>
</evidence>
<feature type="domain" description="4Fe-4S ferredoxin-type" evidence="4">
    <location>
        <begin position="87"/>
        <end position="115"/>
    </location>
</feature>
<gene>
    <name evidence="5" type="ORF">GC105_07525</name>
</gene>
<dbReference type="RefSeq" id="WP_152803297.1">
    <property type="nucleotide sequence ID" value="NZ_WHNX01000009.1"/>
</dbReference>
<dbReference type="PANTHER" id="PTHR43063:SF1">
    <property type="entry name" value="4FE-4S CLUSTER CONTAINING PARA FAMILY ATPASE PROTEIN"/>
    <property type="match status" value="1"/>
</dbReference>
<dbReference type="PANTHER" id="PTHR43063">
    <property type="entry name" value="4FE-4S CLUSTER CONTAINING PARA FAMILY ATPASE PROTEIN"/>
    <property type="match status" value="1"/>
</dbReference>
<dbReference type="SUPFAM" id="SSF52540">
    <property type="entry name" value="P-loop containing nucleoside triphosphate hydrolases"/>
    <property type="match status" value="1"/>
</dbReference>
<dbReference type="PROSITE" id="PS51379">
    <property type="entry name" value="4FE4S_FER_2"/>
    <property type="match status" value="2"/>
</dbReference>
<dbReference type="EMBL" id="WHNX01000009">
    <property type="protein sequence ID" value="MPW25637.1"/>
    <property type="molecule type" value="Genomic_DNA"/>
</dbReference>
<dbReference type="AlphaFoldDB" id="A0A6A7K8X2"/>
<dbReference type="SUPFAM" id="SSF54862">
    <property type="entry name" value="4Fe-4S ferredoxins"/>
    <property type="match status" value="1"/>
</dbReference>
<proteinExistence type="predicted"/>
<dbReference type="InterPro" id="IPR017900">
    <property type="entry name" value="4Fe4S_Fe_S_CS"/>
</dbReference>
<dbReference type="Pfam" id="PF00037">
    <property type="entry name" value="Fer4"/>
    <property type="match status" value="1"/>
</dbReference>
<dbReference type="Pfam" id="PF01656">
    <property type="entry name" value="CbiA"/>
    <property type="match status" value="1"/>
</dbReference>
<dbReference type="GO" id="GO:0046872">
    <property type="term" value="F:metal ion binding"/>
    <property type="evidence" value="ECO:0007669"/>
    <property type="project" value="UniProtKB-KW"/>
</dbReference>
<evidence type="ECO:0000256" key="2">
    <source>
        <dbReference type="ARBA" id="ARBA00023004"/>
    </source>
</evidence>
<dbReference type="InterPro" id="IPR027417">
    <property type="entry name" value="P-loop_NTPase"/>
</dbReference>
<evidence type="ECO:0000313" key="5">
    <source>
        <dbReference type="EMBL" id="MPW25637.1"/>
    </source>
</evidence>
<dbReference type="Proteomes" id="UP000440004">
    <property type="component" value="Unassembled WGS sequence"/>
</dbReference>
<evidence type="ECO:0000313" key="6">
    <source>
        <dbReference type="Proteomes" id="UP000440004"/>
    </source>
</evidence>
<dbReference type="Gene3D" id="3.40.50.300">
    <property type="entry name" value="P-loop containing nucleotide triphosphate hydrolases"/>
    <property type="match status" value="1"/>
</dbReference>
<keyword evidence="1" id="KW-0479">Metal-binding</keyword>
<reference evidence="5 6" key="1">
    <citation type="submission" date="2019-10" db="EMBL/GenBank/DDBJ databases">
        <title>Alkalibaculum tamaniensis sp.nov., a new alkaliphilic acetogen, isolated on methoxylated aromatics from a mud volcano.</title>
        <authorList>
            <person name="Khomyakova M.A."/>
            <person name="Merkel A.Y."/>
            <person name="Bonch-Osmolovskaya E.A."/>
            <person name="Slobodkin A.I."/>
        </authorList>
    </citation>
    <scope>NUCLEOTIDE SEQUENCE [LARGE SCALE GENOMIC DNA]</scope>
    <source>
        <strain evidence="5 6">M08DMB</strain>
    </source>
</reference>
<evidence type="ECO:0000259" key="4">
    <source>
        <dbReference type="PROSITE" id="PS51379"/>
    </source>
</evidence>
<keyword evidence="6" id="KW-1185">Reference proteome</keyword>
<name>A0A6A7K8X2_9FIRM</name>
<feature type="domain" description="4Fe-4S ferredoxin-type" evidence="4">
    <location>
        <begin position="57"/>
        <end position="86"/>
    </location>
</feature>
<organism evidence="5 6">
    <name type="scientific">Alkalibaculum sporogenes</name>
    <dbReference type="NCBI Taxonomy" id="2655001"/>
    <lineage>
        <taxon>Bacteria</taxon>
        <taxon>Bacillati</taxon>
        <taxon>Bacillota</taxon>
        <taxon>Clostridia</taxon>
        <taxon>Eubacteriales</taxon>
        <taxon>Eubacteriaceae</taxon>
        <taxon>Alkalibaculum</taxon>
    </lineage>
</organism>
<keyword evidence="2" id="KW-0408">Iron</keyword>
<accession>A0A6A7K8X2</accession>
<dbReference type="PROSITE" id="PS00198">
    <property type="entry name" value="4FE4S_FER_1"/>
    <property type="match status" value="1"/>
</dbReference>
<dbReference type="GO" id="GO:0051536">
    <property type="term" value="F:iron-sulfur cluster binding"/>
    <property type="evidence" value="ECO:0007669"/>
    <property type="project" value="UniProtKB-KW"/>
</dbReference>
<dbReference type="Gene3D" id="3.30.70.20">
    <property type="match status" value="1"/>
</dbReference>
<sequence length="285" mass="31380">MKIAVLSGKGGTGKTLVSVNLAAAANEVVYIDCDIEEPNGHLFFKPEKIQSEKISIKIPYVDEKLCNGCRKCVDFCKFNALAYIGTKFLVFEEVCHSCGGCVLLCPEKALFERDKVIGEIQKGVSENVTVISGIMNTGEASGIPIIKKLLNDVNKDENHTFIDCPPGSACIVMESIKDVDYCILVAEPTIFGTHNLKMVNDLVKIFNKPYGVVLNKCLEGENPSEKFCIDNGIQILGKIPFDNELGTINSNALISVRESEKYKDLFCILLQTVMKEVQRETVINS</sequence>
<evidence type="ECO:0000256" key="1">
    <source>
        <dbReference type="ARBA" id="ARBA00022723"/>
    </source>
</evidence>
<dbReference type="InterPro" id="IPR017896">
    <property type="entry name" value="4Fe4S_Fe-S-bd"/>
</dbReference>
<dbReference type="InterPro" id="IPR002586">
    <property type="entry name" value="CobQ/CobB/MinD/ParA_Nub-bd_dom"/>
</dbReference>